<dbReference type="AlphaFoldDB" id="A0A1H3AWC1"/>
<accession>A0A1H3AWC1</accession>
<dbReference type="EMBL" id="FNOT01000001">
    <property type="protein sequence ID" value="SDX34040.1"/>
    <property type="molecule type" value="Genomic_DNA"/>
</dbReference>
<organism evidence="2 3">
    <name type="scientific">Geodermatophilus africanus</name>
    <dbReference type="NCBI Taxonomy" id="1137993"/>
    <lineage>
        <taxon>Bacteria</taxon>
        <taxon>Bacillati</taxon>
        <taxon>Actinomycetota</taxon>
        <taxon>Actinomycetes</taxon>
        <taxon>Geodermatophilales</taxon>
        <taxon>Geodermatophilaceae</taxon>
        <taxon>Geodermatophilus</taxon>
    </lineage>
</organism>
<dbReference type="Proteomes" id="UP000198921">
    <property type="component" value="Unassembled WGS sequence"/>
</dbReference>
<feature type="transmembrane region" description="Helical" evidence="1">
    <location>
        <begin position="158"/>
        <end position="179"/>
    </location>
</feature>
<feature type="transmembrane region" description="Helical" evidence="1">
    <location>
        <begin position="225"/>
        <end position="242"/>
    </location>
</feature>
<keyword evidence="3" id="KW-1185">Reference proteome</keyword>
<feature type="transmembrane region" description="Helical" evidence="1">
    <location>
        <begin position="455"/>
        <end position="478"/>
    </location>
</feature>
<dbReference type="RefSeq" id="WP_091150544.1">
    <property type="nucleotide sequence ID" value="NZ_FNOT01000001.1"/>
</dbReference>
<feature type="transmembrane region" description="Helical" evidence="1">
    <location>
        <begin position="191"/>
        <end position="213"/>
    </location>
</feature>
<dbReference type="OrthoDB" id="4922321at2"/>
<evidence type="ECO:0000256" key="1">
    <source>
        <dbReference type="SAM" id="Phobius"/>
    </source>
</evidence>
<keyword evidence="1" id="KW-0812">Transmembrane</keyword>
<evidence type="ECO:0000313" key="2">
    <source>
        <dbReference type="EMBL" id="SDX34040.1"/>
    </source>
</evidence>
<feature type="transmembrane region" description="Helical" evidence="1">
    <location>
        <begin position="415"/>
        <end position="434"/>
    </location>
</feature>
<feature type="transmembrane region" description="Helical" evidence="1">
    <location>
        <begin position="490"/>
        <end position="510"/>
    </location>
</feature>
<feature type="transmembrane region" description="Helical" evidence="1">
    <location>
        <begin position="390"/>
        <end position="409"/>
    </location>
</feature>
<sequence>MAAGTTVAPLDGAAVRRWTRRATAARASTTLGQRLSDAWGGLVSAGVGLAVAGGGLASLRERIALAGAPVTGTVLPAPLTSAALVLLALAGVVVVLARLGPVSATPAAAAWWLPLPADRRGLLRGELVRLTAAVGAGAVLLALPLAFGAVAAPTAASVLGGLGWAVAAAVAAVGGTVLLQTRRRGRGPAAAAGAVAGAAAVAPAVVGTLAAAGGTPVGAPALGTPPAWALAAAALAAAALLVQADRGLGRLDAGRLLAGGVTAGQASGSLLSLDTRQLGRALAGRDRPPRRSRRLTPVRRPWQAVVAADLAVLARGRWQLGQLAVAAAVPVVVARTEGLGALPPLVWAGCLAGWGLAATAAGRAAREAHGVPELDRLFALSAAAVVRSRAVVPVLATGVVCAVSGLLLGVGTGLVGTWALLGLAVAPAWAAASLRGATRPDPDWSGPVVSTPMGVLPAGVGATLVQGVDVGVAGSLPLLAALGTGGPTPLLVAVQAAWSLLLAAAVLVHLGRRRSPGS</sequence>
<feature type="transmembrane region" description="Helical" evidence="1">
    <location>
        <begin position="127"/>
        <end position="152"/>
    </location>
</feature>
<feature type="transmembrane region" description="Helical" evidence="1">
    <location>
        <begin position="64"/>
        <end position="89"/>
    </location>
</feature>
<evidence type="ECO:0008006" key="4">
    <source>
        <dbReference type="Google" id="ProtNLM"/>
    </source>
</evidence>
<dbReference type="STRING" id="1137993.SAMN05660209_00212"/>
<feature type="transmembrane region" description="Helical" evidence="1">
    <location>
        <begin position="38"/>
        <end position="57"/>
    </location>
</feature>
<keyword evidence="1" id="KW-1133">Transmembrane helix</keyword>
<gene>
    <name evidence="2" type="ORF">SAMN05660209_00212</name>
</gene>
<dbReference type="InterPro" id="IPR046264">
    <property type="entry name" value="DUF6297"/>
</dbReference>
<proteinExistence type="predicted"/>
<reference evidence="3" key="1">
    <citation type="submission" date="2016-10" db="EMBL/GenBank/DDBJ databases">
        <authorList>
            <person name="Varghese N."/>
            <person name="Submissions S."/>
        </authorList>
    </citation>
    <scope>NUCLEOTIDE SEQUENCE [LARGE SCALE GENOMIC DNA]</scope>
    <source>
        <strain evidence="3">DSM 45422</strain>
    </source>
</reference>
<name>A0A1H3AWC1_9ACTN</name>
<dbReference type="Pfam" id="PF19814">
    <property type="entry name" value="DUF6297"/>
    <property type="match status" value="1"/>
</dbReference>
<protein>
    <recommendedName>
        <fullName evidence="4">ABC-2 type transport system permease protein</fullName>
    </recommendedName>
</protein>
<keyword evidence="1" id="KW-0472">Membrane</keyword>
<evidence type="ECO:0000313" key="3">
    <source>
        <dbReference type="Proteomes" id="UP000198921"/>
    </source>
</evidence>